<comment type="similarity">
    <text evidence="2">Belongs to the aldo/keto reductase family. Aldo/keto reductase 2 subfamily.</text>
</comment>
<dbReference type="EMBL" id="JBFXLU010000168">
    <property type="protein sequence ID" value="KAL2836985.1"/>
    <property type="molecule type" value="Genomic_DNA"/>
</dbReference>
<sequence length="368" mass="40621">MAGLQGDGFKSIYSNFGVGLGIGNFSQPGPFIVKYTQNIDMSPTVGLVMGANSFLTESSFGGFDEMKEAVSILNAEGVKNIDSAAIHGVHEDIMAKLEIAKTFEIDSKWSGAVMPAPSTKEAIIASAEASLKRLEADQFDVYCLHAPDRRAPFEIQLDAINTLYQEGKIKRFGISNAFGHEVEEMVRIAKENNWVAPSVYQGNYSAVARRPEKELFPILRKHGITFYAYSPIAGGFLAKEVEQFENGPTGTGRWDPTTFVGGVYHSLYNRPAIVEGLRQWTAISKESGIPKAELAYRWVVYNSALRGENGDKILIGPQDLKQLNEILAFVKKGPLDEQVVEKIDEVWKVAEKDAPLDTWNDAMAKNFE</sequence>
<protein>
    <submittedName>
        <fullName evidence="4">NADP-dependent oxidoreductase domain-containing protein</fullName>
    </submittedName>
</protein>
<proteinExistence type="inferred from homology"/>
<feature type="domain" description="NADP-dependent oxidoreductase" evidence="3">
    <location>
        <begin position="47"/>
        <end position="347"/>
    </location>
</feature>
<keyword evidence="1" id="KW-0560">Oxidoreductase</keyword>
<dbReference type="PRINTS" id="PR00069">
    <property type="entry name" value="ALDKETRDTASE"/>
</dbReference>
<dbReference type="Proteomes" id="UP001610446">
    <property type="component" value="Unassembled WGS sequence"/>
</dbReference>
<evidence type="ECO:0000256" key="2">
    <source>
        <dbReference type="ARBA" id="ARBA00038157"/>
    </source>
</evidence>
<evidence type="ECO:0000313" key="5">
    <source>
        <dbReference type="Proteomes" id="UP001610446"/>
    </source>
</evidence>
<evidence type="ECO:0000313" key="4">
    <source>
        <dbReference type="EMBL" id="KAL2836985.1"/>
    </source>
</evidence>
<accession>A0ABR4JAC0</accession>
<evidence type="ECO:0000256" key="1">
    <source>
        <dbReference type="ARBA" id="ARBA00023002"/>
    </source>
</evidence>
<keyword evidence="5" id="KW-1185">Reference proteome</keyword>
<evidence type="ECO:0000259" key="3">
    <source>
        <dbReference type="Pfam" id="PF00248"/>
    </source>
</evidence>
<organism evidence="4 5">
    <name type="scientific">Aspergillus pseudoustus</name>
    <dbReference type="NCBI Taxonomy" id="1810923"/>
    <lineage>
        <taxon>Eukaryota</taxon>
        <taxon>Fungi</taxon>
        <taxon>Dikarya</taxon>
        <taxon>Ascomycota</taxon>
        <taxon>Pezizomycotina</taxon>
        <taxon>Eurotiomycetes</taxon>
        <taxon>Eurotiomycetidae</taxon>
        <taxon>Eurotiales</taxon>
        <taxon>Aspergillaceae</taxon>
        <taxon>Aspergillus</taxon>
        <taxon>Aspergillus subgen. Nidulantes</taxon>
    </lineage>
</organism>
<dbReference type="InterPro" id="IPR023210">
    <property type="entry name" value="NADP_OxRdtase_dom"/>
</dbReference>
<reference evidence="4 5" key="1">
    <citation type="submission" date="2024-07" db="EMBL/GenBank/DDBJ databases">
        <title>Section-level genome sequencing and comparative genomics of Aspergillus sections Usti and Cavernicolus.</title>
        <authorList>
            <consortium name="Lawrence Berkeley National Laboratory"/>
            <person name="Nybo J.L."/>
            <person name="Vesth T.C."/>
            <person name="Theobald S."/>
            <person name="Frisvad J.C."/>
            <person name="Larsen T.O."/>
            <person name="Kjaerboelling I."/>
            <person name="Rothschild-Mancinelli K."/>
            <person name="Lyhne E.K."/>
            <person name="Kogle M.E."/>
            <person name="Barry K."/>
            <person name="Clum A."/>
            <person name="Na H."/>
            <person name="Ledsgaard L."/>
            <person name="Lin J."/>
            <person name="Lipzen A."/>
            <person name="Kuo A."/>
            <person name="Riley R."/>
            <person name="Mondo S."/>
            <person name="Labutti K."/>
            <person name="Haridas S."/>
            <person name="Pangalinan J."/>
            <person name="Salamov A.A."/>
            <person name="Simmons B.A."/>
            <person name="Magnuson J.K."/>
            <person name="Chen J."/>
            <person name="Drula E."/>
            <person name="Henrissat B."/>
            <person name="Wiebenga A."/>
            <person name="Lubbers R.J."/>
            <person name="Gomes A.C."/>
            <person name="Makela M.R."/>
            <person name="Stajich J."/>
            <person name="Grigoriev I.V."/>
            <person name="Mortensen U.H."/>
            <person name="De Vries R.P."/>
            <person name="Baker S.E."/>
            <person name="Andersen M.R."/>
        </authorList>
    </citation>
    <scope>NUCLEOTIDE SEQUENCE [LARGE SCALE GENOMIC DNA]</scope>
    <source>
        <strain evidence="4 5">CBS 123904</strain>
    </source>
</reference>
<name>A0ABR4JAC0_9EURO</name>
<dbReference type="CDD" id="cd19075">
    <property type="entry name" value="AKR_AKR7A1-5"/>
    <property type="match status" value="1"/>
</dbReference>
<dbReference type="InterPro" id="IPR020471">
    <property type="entry name" value="AKR"/>
</dbReference>
<dbReference type="SUPFAM" id="SSF51430">
    <property type="entry name" value="NAD(P)-linked oxidoreductase"/>
    <property type="match status" value="1"/>
</dbReference>
<dbReference type="Pfam" id="PF00248">
    <property type="entry name" value="Aldo_ket_red"/>
    <property type="match status" value="1"/>
</dbReference>
<comment type="caution">
    <text evidence="4">The sequence shown here is derived from an EMBL/GenBank/DDBJ whole genome shotgun (WGS) entry which is preliminary data.</text>
</comment>
<gene>
    <name evidence="4" type="ORF">BJY01DRAFT_221378</name>
</gene>
<dbReference type="InterPro" id="IPR036812">
    <property type="entry name" value="NAD(P)_OxRdtase_dom_sf"/>
</dbReference>
<dbReference type="Gene3D" id="3.20.20.100">
    <property type="entry name" value="NADP-dependent oxidoreductase domain"/>
    <property type="match status" value="1"/>
</dbReference>
<dbReference type="PANTHER" id="PTHR43364:SF4">
    <property type="entry name" value="NAD(P)-LINKED OXIDOREDUCTASE SUPERFAMILY PROTEIN"/>
    <property type="match status" value="1"/>
</dbReference>
<dbReference type="InterPro" id="IPR050523">
    <property type="entry name" value="AKR_Detox_Biosynth"/>
</dbReference>
<dbReference type="PANTHER" id="PTHR43364">
    <property type="entry name" value="NADH-SPECIFIC METHYLGLYOXAL REDUCTASE-RELATED"/>
    <property type="match status" value="1"/>
</dbReference>